<evidence type="ECO:0000256" key="1">
    <source>
        <dbReference type="SAM" id="Phobius"/>
    </source>
</evidence>
<keyword evidence="1" id="KW-0472">Membrane</keyword>
<keyword evidence="1" id="KW-1133">Transmembrane helix</keyword>
<evidence type="ECO:0000313" key="3">
    <source>
        <dbReference type="Proteomes" id="UP000886998"/>
    </source>
</evidence>
<keyword evidence="1" id="KW-0812">Transmembrane</keyword>
<name>A0A8X6Y4A6_9ARAC</name>
<gene>
    <name evidence="2" type="ORF">TNIN_253931</name>
</gene>
<keyword evidence="3" id="KW-1185">Reference proteome</keyword>
<sequence length="134" mass="15607">MKSWKIRTIEYFQKKRTAEVDIFTIIFIRHPLHNSLNGEKSQLHNASPYDLIALKSLLIPWLLYILRPSLKRQTHGRLLDCSLFPQSVLLPEVVVYIFRIVSSSWMVFSTVINLYLLHCDLPLWELAGIVLICG</sequence>
<dbReference type="EMBL" id="BMAV01015688">
    <property type="protein sequence ID" value="GFY65786.1"/>
    <property type="molecule type" value="Genomic_DNA"/>
</dbReference>
<organism evidence="2 3">
    <name type="scientific">Trichonephila inaurata madagascariensis</name>
    <dbReference type="NCBI Taxonomy" id="2747483"/>
    <lineage>
        <taxon>Eukaryota</taxon>
        <taxon>Metazoa</taxon>
        <taxon>Ecdysozoa</taxon>
        <taxon>Arthropoda</taxon>
        <taxon>Chelicerata</taxon>
        <taxon>Arachnida</taxon>
        <taxon>Araneae</taxon>
        <taxon>Araneomorphae</taxon>
        <taxon>Entelegynae</taxon>
        <taxon>Araneoidea</taxon>
        <taxon>Nephilidae</taxon>
        <taxon>Trichonephila</taxon>
        <taxon>Trichonephila inaurata</taxon>
    </lineage>
</organism>
<protein>
    <submittedName>
        <fullName evidence="2">Uncharacterized protein</fullName>
    </submittedName>
</protein>
<dbReference type="OrthoDB" id="10276038at2759"/>
<comment type="caution">
    <text evidence="2">The sequence shown here is derived from an EMBL/GenBank/DDBJ whole genome shotgun (WGS) entry which is preliminary data.</text>
</comment>
<evidence type="ECO:0000313" key="2">
    <source>
        <dbReference type="EMBL" id="GFY65786.1"/>
    </source>
</evidence>
<accession>A0A8X6Y4A6</accession>
<reference evidence="2" key="1">
    <citation type="submission" date="2020-08" db="EMBL/GenBank/DDBJ databases">
        <title>Multicomponent nature underlies the extraordinary mechanical properties of spider dragline silk.</title>
        <authorList>
            <person name="Kono N."/>
            <person name="Nakamura H."/>
            <person name="Mori M."/>
            <person name="Yoshida Y."/>
            <person name="Ohtoshi R."/>
            <person name="Malay A.D."/>
            <person name="Moran D.A.P."/>
            <person name="Tomita M."/>
            <person name="Numata K."/>
            <person name="Arakawa K."/>
        </authorList>
    </citation>
    <scope>NUCLEOTIDE SEQUENCE</scope>
</reference>
<dbReference type="AlphaFoldDB" id="A0A8X6Y4A6"/>
<proteinExistence type="predicted"/>
<dbReference type="Proteomes" id="UP000886998">
    <property type="component" value="Unassembled WGS sequence"/>
</dbReference>
<feature type="transmembrane region" description="Helical" evidence="1">
    <location>
        <begin position="93"/>
        <end position="116"/>
    </location>
</feature>